<dbReference type="AlphaFoldDB" id="W4LNR7"/>
<dbReference type="EMBL" id="AZHW01000439">
    <property type="protein sequence ID" value="ETW99524.1"/>
    <property type="molecule type" value="Genomic_DNA"/>
</dbReference>
<dbReference type="Proteomes" id="UP000019141">
    <property type="component" value="Unassembled WGS sequence"/>
</dbReference>
<gene>
    <name evidence="1" type="ORF">ETSY1_14795</name>
</gene>
<evidence type="ECO:0000313" key="1">
    <source>
        <dbReference type="EMBL" id="ETW99524.1"/>
    </source>
</evidence>
<proteinExistence type="predicted"/>
<evidence type="ECO:0000313" key="2">
    <source>
        <dbReference type="Proteomes" id="UP000019141"/>
    </source>
</evidence>
<reference evidence="1 2" key="1">
    <citation type="journal article" date="2014" name="Nature">
        <title>An environmental bacterial taxon with a large and distinct metabolic repertoire.</title>
        <authorList>
            <person name="Wilson M.C."/>
            <person name="Mori T."/>
            <person name="Ruckert C."/>
            <person name="Uria A.R."/>
            <person name="Helf M.J."/>
            <person name="Takada K."/>
            <person name="Gernert C."/>
            <person name="Steffens U.A."/>
            <person name="Heycke N."/>
            <person name="Schmitt S."/>
            <person name="Rinke C."/>
            <person name="Helfrich E.J."/>
            <person name="Brachmann A.O."/>
            <person name="Gurgui C."/>
            <person name="Wakimoto T."/>
            <person name="Kracht M."/>
            <person name="Crusemann M."/>
            <person name="Hentschel U."/>
            <person name="Abe I."/>
            <person name="Matsunaga S."/>
            <person name="Kalinowski J."/>
            <person name="Takeyama H."/>
            <person name="Piel J."/>
        </authorList>
    </citation>
    <scope>NUCLEOTIDE SEQUENCE [LARGE SCALE GENOMIC DNA]</scope>
    <source>
        <strain evidence="2">TSY1</strain>
    </source>
</reference>
<dbReference type="HOGENOM" id="CLU_2000339_0_0_7"/>
<organism evidence="1 2">
    <name type="scientific">Entotheonella factor</name>
    <dbReference type="NCBI Taxonomy" id="1429438"/>
    <lineage>
        <taxon>Bacteria</taxon>
        <taxon>Pseudomonadati</taxon>
        <taxon>Nitrospinota/Tectimicrobiota group</taxon>
        <taxon>Candidatus Tectimicrobiota</taxon>
        <taxon>Candidatus Entotheonellia</taxon>
        <taxon>Candidatus Entotheonellales</taxon>
        <taxon>Candidatus Entotheonellaceae</taxon>
        <taxon>Candidatus Entotheonella</taxon>
    </lineage>
</organism>
<keyword evidence="2" id="KW-1185">Reference proteome</keyword>
<sequence length="126" mass="14686">MATESKRLVEFVAKLNRMTQEGHIDWEMLTLPGYIADNMDGKIAMFFGAMVHERYLGLYVRRYTDFHPLDGEMAWMEQPELAICNEDWMPVWKFPSVSGIPELLEAVKRHWSGADHFIDSFLAEDD</sequence>
<name>W4LNR7_ENTF1</name>
<accession>W4LNR7</accession>
<protein>
    <submittedName>
        <fullName evidence="1">Uncharacterized protein</fullName>
    </submittedName>
</protein>
<comment type="caution">
    <text evidence="1">The sequence shown here is derived from an EMBL/GenBank/DDBJ whole genome shotgun (WGS) entry which is preliminary data.</text>
</comment>